<evidence type="ECO:0000313" key="3">
    <source>
        <dbReference type="Proteomes" id="UP000594688"/>
    </source>
</evidence>
<proteinExistence type="predicted"/>
<dbReference type="PANTHER" id="PTHR38731:SF1">
    <property type="entry name" value="FECR PROTEIN DOMAIN-CONTAINING PROTEIN"/>
    <property type="match status" value="1"/>
</dbReference>
<dbReference type="InterPro" id="IPR006860">
    <property type="entry name" value="FecR"/>
</dbReference>
<dbReference type="PANTHER" id="PTHR38731">
    <property type="entry name" value="LIPL45-RELATED LIPOPROTEIN-RELATED"/>
    <property type="match status" value="1"/>
</dbReference>
<accession>A0A7T0BWZ4</accession>
<dbReference type="AlphaFoldDB" id="A0A7T0BWZ4"/>
<evidence type="ECO:0000259" key="1">
    <source>
        <dbReference type="Pfam" id="PF04773"/>
    </source>
</evidence>
<dbReference type="EMBL" id="CP048685">
    <property type="protein sequence ID" value="QPJ62454.1"/>
    <property type="molecule type" value="Genomic_DNA"/>
</dbReference>
<dbReference type="KEGG" id="nli:G3M70_11460"/>
<name>A0A7T0BWZ4_9BACT</name>
<reference evidence="2 3" key="1">
    <citation type="submission" date="2020-02" db="EMBL/GenBank/DDBJ databases">
        <title>Genomic and physiological characterization of two novel Nitrospinaceae genera.</title>
        <authorList>
            <person name="Mueller A.J."/>
            <person name="Jung M.-Y."/>
            <person name="Strachan C.R."/>
            <person name="Herbold C.W."/>
            <person name="Kirkegaard R.H."/>
            <person name="Daims H."/>
        </authorList>
    </citation>
    <scope>NUCLEOTIDE SEQUENCE [LARGE SCALE GENOMIC DNA]</scope>
    <source>
        <strain evidence="2">EB</strain>
    </source>
</reference>
<feature type="domain" description="FecR protein" evidence="1">
    <location>
        <begin position="88"/>
        <end position="183"/>
    </location>
</feature>
<protein>
    <submittedName>
        <fullName evidence="2">FecR domain-containing protein</fullName>
    </submittedName>
</protein>
<dbReference type="Pfam" id="PF04773">
    <property type="entry name" value="FecR"/>
    <property type="match status" value="1"/>
</dbReference>
<sequence length="287" mass="31435">MNSTIQNSFFLRFKKPGVFFIALIGTLFFGQWVEAQEDVLGRIISIRGTVEFQSPQGGSAANTAGQVKPVSFGPWQKVQPKQEIHVNDRIRTSRKSRLKILFKDKSLFAMGPKTEITLEKYLFQPDNKLRQSVVNIAHGLSMYIINKESINPDSKFEIKTPTAILAARGTKGFFSATSGRTLLANQAGAMNARNVDPQVVGNVNVGIMMKSIIEAGKPPTTPAPLLPGERILINRIVNGFPASSFSGEAKSGDVVVELGSDSSGTQEDFTEFYEFFDDSDAESCSMN</sequence>
<gene>
    <name evidence="2" type="ORF">G3M70_11460</name>
</gene>
<evidence type="ECO:0000313" key="2">
    <source>
        <dbReference type="EMBL" id="QPJ62454.1"/>
    </source>
</evidence>
<dbReference type="Proteomes" id="UP000594688">
    <property type="component" value="Chromosome"/>
</dbReference>
<organism evidence="2 3">
    <name type="scientific">Candidatus Nitronauta litoralis</name>
    <dbReference type="NCBI Taxonomy" id="2705533"/>
    <lineage>
        <taxon>Bacteria</taxon>
        <taxon>Pseudomonadati</taxon>
        <taxon>Nitrospinota/Tectimicrobiota group</taxon>
        <taxon>Nitrospinota</taxon>
        <taxon>Nitrospinia</taxon>
        <taxon>Nitrospinales</taxon>
        <taxon>Nitrospinaceae</taxon>
        <taxon>Candidatus Nitronauta</taxon>
    </lineage>
</organism>